<dbReference type="Pfam" id="PF04576">
    <property type="entry name" value="Zein-binding"/>
    <property type="match status" value="1"/>
</dbReference>
<dbReference type="GO" id="GO:0016020">
    <property type="term" value="C:membrane"/>
    <property type="evidence" value="ECO:0007669"/>
    <property type="project" value="UniProtKB-SubCell"/>
</dbReference>
<feature type="coiled-coil region" evidence="5">
    <location>
        <begin position="625"/>
        <end position="726"/>
    </location>
</feature>
<evidence type="ECO:0000313" key="9">
    <source>
        <dbReference type="EMBL" id="KAJ6794678.1"/>
    </source>
</evidence>
<keyword evidence="3 7" id="KW-1133">Transmembrane helix</keyword>
<feature type="region of interest" description="Disordered" evidence="6">
    <location>
        <begin position="864"/>
        <end position="885"/>
    </location>
</feature>
<dbReference type="PANTHER" id="PTHR31448">
    <property type="entry name" value="MYOSIN-BINDING PROTEIN 2"/>
    <property type="match status" value="1"/>
</dbReference>
<organism evidence="9 10">
    <name type="scientific">Iris pallida</name>
    <name type="common">Sweet iris</name>
    <dbReference type="NCBI Taxonomy" id="29817"/>
    <lineage>
        <taxon>Eukaryota</taxon>
        <taxon>Viridiplantae</taxon>
        <taxon>Streptophyta</taxon>
        <taxon>Embryophyta</taxon>
        <taxon>Tracheophyta</taxon>
        <taxon>Spermatophyta</taxon>
        <taxon>Magnoliopsida</taxon>
        <taxon>Liliopsida</taxon>
        <taxon>Asparagales</taxon>
        <taxon>Iridaceae</taxon>
        <taxon>Iridoideae</taxon>
        <taxon>Irideae</taxon>
        <taxon>Iris</taxon>
    </lineage>
</organism>
<dbReference type="Proteomes" id="UP001140949">
    <property type="component" value="Unassembled WGS sequence"/>
</dbReference>
<reference evidence="9" key="2">
    <citation type="submission" date="2023-04" db="EMBL/GenBank/DDBJ databases">
        <authorList>
            <person name="Bruccoleri R.E."/>
            <person name="Oakeley E.J."/>
            <person name="Faust A.-M."/>
            <person name="Dessus-Babus S."/>
            <person name="Altorfer M."/>
            <person name="Burckhardt D."/>
            <person name="Oertli M."/>
            <person name="Naumann U."/>
            <person name="Petersen F."/>
            <person name="Wong J."/>
        </authorList>
    </citation>
    <scope>NUCLEOTIDE SEQUENCE</scope>
    <source>
        <strain evidence="9">GSM-AAB239-AS_SAM_17_03QT</strain>
        <tissue evidence="9">Leaf</tissue>
    </source>
</reference>
<comment type="subcellular location">
    <subcellularLocation>
        <location evidence="1">Membrane</location>
        <topology evidence="1">Single-pass membrane protein</topology>
    </subcellularLocation>
</comment>
<keyword evidence="5" id="KW-0175">Coiled coil</keyword>
<comment type="caution">
    <text evidence="9">The sequence shown here is derived from an EMBL/GenBank/DDBJ whole genome shotgun (WGS) entry which is preliminary data.</text>
</comment>
<feature type="domain" description="GTD-binding" evidence="8">
    <location>
        <begin position="619"/>
        <end position="717"/>
    </location>
</feature>
<dbReference type="AlphaFoldDB" id="A0AAX6DSF6"/>
<evidence type="ECO:0000256" key="4">
    <source>
        <dbReference type="ARBA" id="ARBA00023136"/>
    </source>
</evidence>
<evidence type="ECO:0000256" key="3">
    <source>
        <dbReference type="ARBA" id="ARBA00022989"/>
    </source>
</evidence>
<evidence type="ECO:0000256" key="2">
    <source>
        <dbReference type="ARBA" id="ARBA00022692"/>
    </source>
</evidence>
<evidence type="ECO:0000256" key="6">
    <source>
        <dbReference type="SAM" id="MobiDB-lite"/>
    </source>
</evidence>
<dbReference type="InterPro" id="IPR007656">
    <property type="entry name" value="GTD-bd"/>
</dbReference>
<dbReference type="GO" id="GO:0080115">
    <property type="term" value="F:myosin XI tail binding"/>
    <property type="evidence" value="ECO:0007669"/>
    <property type="project" value="UniProtKB-ARBA"/>
</dbReference>
<accession>A0AAX6DSF6</accession>
<keyword evidence="10" id="KW-1185">Reference proteome</keyword>
<evidence type="ECO:0000259" key="8">
    <source>
        <dbReference type="PROSITE" id="PS51775"/>
    </source>
</evidence>
<feature type="compositionally biased region" description="Basic and acidic residues" evidence="6">
    <location>
        <begin position="869"/>
        <end position="878"/>
    </location>
</feature>
<keyword evidence="4 7" id="KW-0472">Membrane</keyword>
<dbReference type="PANTHER" id="PTHR31448:SF3">
    <property type="entry name" value="MYOSIN-BINDING PROTEIN 2"/>
    <property type="match status" value="1"/>
</dbReference>
<evidence type="ECO:0000256" key="7">
    <source>
        <dbReference type="SAM" id="Phobius"/>
    </source>
</evidence>
<sequence>MAASNKFATFLYRNNTPRIVVVLIYTLLEWALIALLLLDGLFSYSIAAFAEFFGLDPPCFLCSHALGGASAAAAASYRRILCDPHARELAGLGFCRRHRNVARASRMCEDCARSGEEEEQEEGVVSCSCCSAVLERSLLDEKLLHKSLEMLLLVEESGEKLRLDEGSQGGKLLADDESEERSILDGNSGERWRLLDEESQEEFLIEGIIDGDSMRLVVVEDASMELLHPQMHLEAEERLVPVELVDSSTLLAAELLDSPTLMPKENDSEKILEGEEVEINTSPFVVFEDGVDSQETQEFGEFQGTSPLVVVVEDGVDSQKTREFGEFQVTSPLVVVEDGVDSRKTREFGEFQVTSPLVVVEDGVDSRKSREFGEFQGTSPLVEDGVDSKKTHEFGEFQGTSPLVVVVEDGVDSQETREFGEFQDTSSLVAVEDGVDSQKTQEFGEFQAASEEENGKVMDVEANYEVSIGSEICDQDEPIDLPHHLNQPPVFVQCSESQPPLAFVQCLESYEETTEKEAASELTMFEAERVNEYEETTEKRGVSELRVFEAEPVDETLARVAHRNLSICPELISEVEEERAPETPTSVDSFNAMHKRFREFGTESLDGSVASEIDGSELLTVDHLKAALKSERKTLSALYSELEEERSASSIAANQTMAMITRLQEEKAAMQMEAFQYQRMMEEQSEYDQEALQLLNDLVMKREREKQELEEELEAYRKKVLAYEAKERRGVAAVTNGRSQTSSALSTGDESNDLSSESHDGEDCDYNQNESHQNTPVSDALCFATDHEAAKHLLTLDDSLADFEEERFSILEQLKALEEKLLALDDDDDNSKIINGLGHHFPDENGHGVNGDYESCGDNANGFVNDSDSNGKLHDKPRNAPAGGKSLLPLFDATVSVESEDGLSMNLDAMDGSPDSLSKSTLHNHKKLAIAEEVDNIYERLQALEGDREFIKHCISSMRKGDKGMDLLQEILQHLRDLRSVQLRVRNAGYALASLSA</sequence>
<feature type="region of interest" description="Disordered" evidence="6">
    <location>
        <begin position="731"/>
        <end position="774"/>
    </location>
</feature>
<feature type="compositionally biased region" description="Polar residues" evidence="6">
    <location>
        <begin position="736"/>
        <end position="755"/>
    </location>
</feature>
<evidence type="ECO:0000313" key="10">
    <source>
        <dbReference type="Proteomes" id="UP001140949"/>
    </source>
</evidence>
<evidence type="ECO:0000256" key="5">
    <source>
        <dbReference type="SAM" id="Coils"/>
    </source>
</evidence>
<protein>
    <submittedName>
        <fullName evidence="9">Myosin-binding protein 2-like</fullName>
    </submittedName>
</protein>
<dbReference type="EMBL" id="JANAVB010042217">
    <property type="protein sequence ID" value="KAJ6794678.1"/>
    <property type="molecule type" value="Genomic_DNA"/>
</dbReference>
<dbReference type="InterPro" id="IPR039306">
    <property type="entry name" value="MYOB"/>
</dbReference>
<dbReference type="PROSITE" id="PS51775">
    <property type="entry name" value="GTD_BINDING"/>
    <property type="match status" value="1"/>
</dbReference>
<proteinExistence type="predicted"/>
<keyword evidence="2 7" id="KW-0812">Transmembrane</keyword>
<reference evidence="9" key="1">
    <citation type="journal article" date="2023" name="GigaByte">
        <title>Genome assembly of the bearded iris, Iris pallida Lam.</title>
        <authorList>
            <person name="Bruccoleri R.E."/>
            <person name="Oakeley E.J."/>
            <person name="Faust A.M.E."/>
            <person name="Altorfer M."/>
            <person name="Dessus-Babus S."/>
            <person name="Burckhardt D."/>
            <person name="Oertli M."/>
            <person name="Naumann U."/>
            <person name="Petersen F."/>
            <person name="Wong J."/>
        </authorList>
    </citation>
    <scope>NUCLEOTIDE SEQUENCE</scope>
    <source>
        <strain evidence="9">GSM-AAB239-AS_SAM_17_03QT</strain>
    </source>
</reference>
<gene>
    <name evidence="9" type="ORF">M6B38_230130</name>
</gene>
<feature type="transmembrane region" description="Helical" evidence="7">
    <location>
        <begin position="20"/>
        <end position="38"/>
    </location>
</feature>
<evidence type="ECO:0000256" key="1">
    <source>
        <dbReference type="ARBA" id="ARBA00004167"/>
    </source>
</evidence>
<name>A0AAX6DSF6_IRIPA</name>